<dbReference type="AlphaFoldDB" id="A0A9Q3C6N7"/>
<evidence type="ECO:0000313" key="2">
    <source>
        <dbReference type="EMBL" id="MBW0478038.1"/>
    </source>
</evidence>
<reference evidence="2" key="1">
    <citation type="submission" date="2021-03" db="EMBL/GenBank/DDBJ databases">
        <title>Draft genome sequence of rust myrtle Austropuccinia psidii MF-1, a brazilian biotype.</title>
        <authorList>
            <person name="Quecine M.C."/>
            <person name="Pachon D.M.R."/>
            <person name="Bonatelli M.L."/>
            <person name="Correr F.H."/>
            <person name="Franceschini L.M."/>
            <person name="Leite T.F."/>
            <person name="Margarido G.R.A."/>
            <person name="Almeida C.A."/>
            <person name="Ferrarezi J.A."/>
            <person name="Labate C.A."/>
        </authorList>
    </citation>
    <scope>NUCLEOTIDE SEQUENCE</scope>
    <source>
        <strain evidence="2">MF-1</strain>
    </source>
</reference>
<comment type="caution">
    <text evidence="2">The sequence shown here is derived from an EMBL/GenBank/DDBJ whole genome shotgun (WGS) entry which is preliminary data.</text>
</comment>
<sequence>MSSTDRINQKILEMKEKLLALIKNEGENESSSCTPQNSPLEKQTTLPRSFSTHGSTSPYSRPMVTSTPYTEQIQSTLPRRVKISPKIPTPLH</sequence>
<gene>
    <name evidence="2" type="ORF">O181_017753</name>
</gene>
<evidence type="ECO:0000256" key="1">
    <source>
        <dbReference type="SAM" id="MobiDB-lite"/>
    </source>
</evidence>
<dbReference type="Proteomes" id="UP000765509">
    <property type="component" value="Unassembled WGS sequence"/>
</dbReference>
<keyword evidence="3" id="KW-1185">Reference proteome</keyword>
<feature type="compositionally biased region" description="Polar residues" evidence="1">
    <location>
        <begin position="29"/>
        <end position="77"/>
    </location>
</feature>
<evidence type="ECO:0000313" key="3">
    <source>
        <dbReference type="Proteomes" id="UP000765509"/>
    </source>
</evidence>
<feature type="region of interest" description="Disordered" evidence="1">
    <location>
        <begin position="23"/>
        <end position="92"/>
    </location>
</feature>
<proteinExistence type="predicted"/>
<protein>
    <submittedName>
        <fullName evidence="2">Uncharacterized protein</fullName>
    </submittedName>
</protein>
<accession>A0A9Q3C6N7</accession>
<organism evidence="2 3">
    <name type="scientific">Austropuccinia psidii MF-1</name>
    <dbReference type="NCBI Taxonomy" id="1389203"/>
    <lineage>
        <taxon>Eukaryota</taxon>
        <taxon>Fungi</taxon>
        <taxon>Dikarya</taxon>
        <taxon>Basidiomycota</taxon>
        <taxon>Pucciniomycotina</taxon>
        <taxon>Pucciniomycetes</taxon>
        <taxon>Pucciniales</taxon>
        <taxon>Sphaerophragmiaceae</taxon>
        <taxon>Austropuccinia</taxon>
    </lineage>
</organism>
<dbReference type="EMBL" id="AVOT02005033">
    <property type="protein sequence ID" value="MBW0478038.1"/>
    <property type="molecule type" value="Genomic_DNA"/>
</dbReference>
<name>A0A9Q3C6N7_9BASI</name>